<dbReference type="CDD" id="cd03143">
    <property type="entry name" value="A4_beta-galactosidase_middle_domain"/>
    <property type="match status" value="1"/>
</dbReference>
<dbReference type="InterPro" id="IPR013738">
    <property type="entry name" value="Beta_galactosidase_Trimer"/>
</dbReference>
<evidence type="ECO:0000313" key="3">
    <source>
        <dbReference type="EMBL" id="QSE89808.1"/>
    </source>
</evidence>
<dbReference type="InterPro" id="IPR028212">
    <property type="entry name" value="GHL6"/>
</dbReference>
<feature type="compositionally biased region" description="Low complexity" evidence="1">
    <location>
        <begin position="11"/>
        <end position="21"/>
    </location>
</feature>
<proteinExistence type="predicted"/>
<organism evidence="3 4">
    <name type="scientific">Rhodococcus pseudokoreensis</name>
    <dbReference type="NCBI Taxonomy" id="2811421"/>
    <lineage>
        <taxon>Bacteria</taxon>
        <taxon>Bacillati</taxon>
        <taxon>Actinomycetota</taxon>
        <taxon>Actinomycetes</taxon>
        <taxon>Mycobacteriales</taxon>
        <taxon>Nocardiaceae</taxon>
        <taxon>Rhodococcus</taxon>
    </lineage>
</organism>
<feature type="region of interest" description="Disordered" evidence="1">
    <location>
        <begin position="1"/>
        <end position="21"/>
    </location>
</feature>
<reference evidence="3 4" key="1">
    <citation type="journal article" date="2021" name="Microbiol. Resour. Announc.">
        <title>Complete Genome Sequences of Two Rhodococcus sp. Strains with Large and Linear Chromosomes, Isolated from Apple Rhizosphere.</title>
        <authorList>
            <person name="Benning S."/>
            <person name="Brugnone N."/>
            <person name="Siani R."/>
            <person name="Kublik S."/>
            <person name="Schloter M."/>
            <person name="Rad V."/>
        </authorList>
    </citation>
    <scope>NUCLEOTIDE SEQUENCE [LARGE SCALE GENOMIC DNA]</scope>
    <source>
        <strain evidence="3 4">R79</strain>
    </source>
</reference>
<dbReference type="InterPro" id="IPR017853">
    <property type="entry name" value="GH"/>
</dbReference>
<keyword evidence="4" id="KW-1185">Reference proteome</keyword>
<accession>A0A974W3U4</accession>
<dbReference type="RefSeq" id="WP_206006291.1">
    <property type="nucleotide sequence ID" value="NZ_CP070619.1"/>
</dbReference>
<sequence>MTNIAEPELVSTSARRAQAAASTDTTGHNLWWKDPFQMFQTNIREIDASLDVERTLDQIQEYGANAWLISVGGIISNYPTQLHHQSPNPVLDQRQSGDLLGDALIAAHRRGVRVLARMDFSKVARPIAEANPEWSYIAPDGSRQVYNGLTSVCPSGAYYQEKLFEVIGEILDSYDVDGFFFNWMTYNEVDYAKRYRGVCQCLPCQSAFAPQLGGMLPTGPDSPGYTHWQRLSNDAMDRLLGRVREFIAARRPEAPLVMGDTADIVFHEANNAIGRSLWPHQTSEWVSVARSYRPDVPVLVNSVAFLDMPYRLVSEEPRMFEQYLLQAATRGAIPSTYIMGTQDDFDYDCLAAGSGVTRFHRDHPEVYTRLVPAASTAIVRPDPLKPGGSDPAHAESEFQGAWTALLERHIPFDALPEIRLAELGASGELDRYALLVLPDLGVLDSSTARELDAYVERGGALLIIGATGLDTDRSQLASSGVAERLVTMDTPETTWSSAVVRHDSVGAAASPLPILGAFHVVRAKAQATAEMSVLSRAPYGPPEKCYGHLPVDHPAWLEFAHGHGRTIALPWTPGRAYREVGLGGLGDVLADAARELLGGRLEVETDLPAQVEVVVGRSATGMVIHLRNLTGLRHQSFGDPVTIKAGHRLTLRNGEIQSVRALVAGADLHPESSSEGAAVTVALPEIGLFEVLTLT</sequence>
<name>A0A974W3U4_9NOCA</name>
<dbReference type="Proteomes" id="UP000662986">
    <property type="component" value="Chromosome"/>
</dbReference>
<gene>
    <name evidence="3" type="ORF">JWS13_14825</name>
</gene>
<evidence type="ECO:0000313" key="4">
    <source>
        <dbReference type="Proteomes" id="UP000662986"/>
    </source>
</evidence>
<dbReference type="EMBL" id="CP070619">
    <property type="protein sequence ID" value="QSE89808.1"/>
    <property type="molecule type" value="Genomic_DNA"/>
</dbReference>
<evidence type="ECO:0000259" key="2">
    <source>
        <dbReference type="Pfam" id="PF08532"/>
    </source>
</evidence>
<feature type="domain" description="Beta-galactosidase trimerisation" evidence="2">
    <location>
        <begin position="425"/>
        <end position="482"/>
    </location>
</feature>
<dbReference type="Gene3D" id="3.20.20.80">
    <property type="entry name" value="Glycosidases"/>
    <property type="match status" value="1"/>
</dbReference>
<dbReference type="InterPro" id="IPR029062">
    <property type="entry name" value="Class_I_gatase-like"/>
</dbReference>
<dbReference type="Pfam" id="PF08532">
    <property type="entry name" value="Glyco_hydro_42M"/>
    <property type="match status" value="1"/>
</dbReference>
<dbReference type="Gene3D" id="3.40.50.880">
    <property type="match status" value="1"/>
</dbReference>
<reference evidence="3 4" key="2">
    <citation type="journal article" date="2022" name="Arch. Microbiol.">
        <title>Rhodococcus pseudokoreensis sp. nov. isolated from the rhizosphere of young M26 apple rootstocks.</title>
        <authorList>
            <person name="Kampfer P."/>
            <person name="Glaeser S.P."/>
            <person name="Blom J."/>
            <person name="Wolf J."/>
            <person name="Benning S."/>
            <person name="Schloter M."/>
            <person name="Neumann-Schaal M."/>
        </authorList>
    </citation>
    <scope>NUCLEOTIDE SEQUENCE [LARGE SCALE GENOMIC DNA]</scope>
    <source>
        <strain evidence="3 4">R79</strain>
    </source>
</reference>
<protein>
    <submittedName>
        <fullName evidence="3">Beta-galactosidase trimerization domain-containing protein</fullName>
    </submittedName>
</protein>
<dbReference type="Pfam" id="PF14871">
    <property type="entry name" value="GHL6"/>
    <property type="match status" value="1"/>
</dbReference>
<evidence type="ECO:0000256" key="1">
    <source>
        <dbReference type="SAM" id="MobiDB-lite"/>
    </source>
</evidence>
<dbReference type="SUPFAM" id="SSF51445">
    <property type="entry name" value="(Trans)glycosidases"/>
    <property type="match status" value="1"/>
</dbReference>